<organism evidence="10 11">
    <name type="scientific">Strongyloides papillosus</name>
    <name type="common">Intestinal threadworm</name>
    <dbReference type="NCBI Taxonomy" id="174720"/>
    <lineage>
        <taxon>Eukaryota</taxon>
        <taxon>Metazoa</taxon>
        <taxon>Ecdysozoa</taxon>
        <taxon>Nematoda</taxon>
        <taxon>Chromadorea</taxon>
        <taxon>Rhabditida</taxon>
        <taxon>Tylenchina</taxon>
        <taxon>Panagrolaimomorpha</taxon>
        <taxon>Strongyloidoidea</taxon>
        <taxon>Strongyloididae</taxon>
        <taxon>Strongyloides</taxon>
    </lineage>
</organism>
<dbReference type="GO" id="GO:0001671">
    <property type="term" value="F:ATPase activator activity"/>
    <property type="evidence" value="ECO:0007669"/>
    <property type="project" value="TreeGrafter"/>
</dbReference>
<reference evidence="11" key="1">
    <citation type="submission" date="2017-02" db="UniProtKB">
        <authorList>
            <consortium name="WormBaseParasite"/>
        </authorList>
    </citation>
    <scope>IDENTIFICATION</scope>
</reference>
<evidence type="ECO:0000313" key="10">
    <source>
        <dbReference type="Proteomes" id="UP000046392"/>
    </source>
</evidence>
<dbReference type="GO" id="GO:0030007">
    <property type="term" value="P:intracellular potassium ion homeostasis"/>
    <property type="evidence" value="ECO:0007669"/>
    <property type="project" value="TreeGrafter"/>
</dbReference>
<protein>
    <submittedName>
        <fullName evidence="11">SUN domain-containing protein</fullName>
    </submittedName>
</protein>
<keyword evidence="7" id="KW-0175">Coiled coil</keyword>
<evidence type="ECO:0000313" key="11">
    <source>
        <dbReference type="WBParaSite" id="SPAL_0000468300.1"/>
    </source>
</evidence>
<accession>A0A0N5BFB6</accession>
<keyword evidence="4" id="KW-0735">Signal-anchor</keyword>
<evidence type="ECO:0000256" key="6">
    <source>
        <dbReference type="ARBA" id="ARBA00023136"/>
    </source>
</evidence>
<evidence type="ECO:0000256" key="7">
    <source>
        <dbReference type="SAM" id="Coils"/>
    </source>
</evidence>
<feature type="transmembrane region" description="Helical" evidence="9">
    <location>
        <begin position="84"/>
        <end position="110"/>
    </location>
</feature>
<evidence type="ECO:0000256" key="1">
    <source>
        <dbReference type="ARBA" id="ARBA00004606"/>
    </source>
</evidence>
<feature type="region of interest" description="Disordered" evidence="8">
    <location>
        <begin position="1"/>
        <end position="34"/>
    </location>
</feature>
<feature type="compositionally biased region" description="Polar residues" evidence="8">
    <location>
        <begin position="18"/>
        <end position="34"/>
    </location>
</feature>
<evidence type="ECO:0000256" key="3">
    <source>
        <dbReference type="ARBA" id="ARBA00022692"/>
    </source>
</evidence>
<comment type="similarity">
    <text evidence="2">Belongs to the X(+)/potassium ATPases subunit beta family.</text>
</comment>
<evidence type="ECO:0000256" key="5">
    <source>
        <dbReference type="ARBA" id="ARBA00022989"/>
    </source>
</evidence>
<dbReference type="STRING" id="174720.A0A0N5BFB6"/>
<dbReference type="Proteomes" id="UP000046392">
    <property type="component" value="Unplaced"/>
</dbReference>
<dbReference type="Pfam" id="PF00287">
    <property type="entry name" value="Na_K-ATPase"/>
    <property type="match status" value="2"/>
</dbReference>
<keyword evidence="3 9" id="KW-0812">Transmembrane</keyword>
<dbReference type="WBParaSite" id="SPAL_0000468300.1">
    <property type="protein sequence ID" value="SPAL_0000468300.1"/>
    <property type="gene ID" value="SPAL_0000468300"/>
</dbReference>
<dbReference type="GO" id="GO:1990573">
    <property type="term" value="P:potassium ion import across plasma membrane"/>
    <property type="evidence" value="ECO:0007669"/>
    <property type="project" value="TreeGrafter"/>
</dbReference>
<dbReference type="PANTHER" id="PTHR11523:SF28">
    <property type="entry name" value="NA_K-ATPASE BETA SUBUNIT ISOFORM 4-RELATED"/>
    <property type="match status" value="1"/>
</dbReference>
<keyword evidence="10" id="KW-1185">Reference proteome</keyword>
<dbReference type="GO" id="GO:0006883">
    <property type="term" value="P:intracellular sodium ion homeostasis"/>
    <property type="evidence" value="ECO:0007669"/>
    <property type="project" value="TreeGrafter"/>
</dbReference>
<proteinExistence type="inferred from homology"/>
<keyword evidence="6 9" id="KW-0472">Membrane</keyword>
<sequence>MSVRQSLQSKSISKEVSKQSINEDNNSLNTKENNETLTSIINSQKTDIYNDPVFQNEKGIPFTREDRKRYLNEMNKKNVITVAYLGKCLIFYLTLYSIYALLGISVMYFFMLGNWSSDKPNLSGKGSFIGIPAINMAPILERKRENPTIKYNINDKKSYIMYVQSIEDFFTNEYNLKKDYTKANKLEDRLKTYRQPKDVFEVRLKEINEDPSITRKRSIYDGNDGKYNGNIKNSEIETKVIKRERKSLNKKIKREKNNETNDMTDNVITKSDMDNEEIEVETTTKINSKPLIVTINSHMENEDNLNVATSTMTSENITTTQTITDNITTTPKIVNTSMKNQVIEKNNQTSNATQLDGKTKDNYMTNNEISCSEENDYGYSKGEPCFVIYLNNVYNWKRPIFSNSNIPTEYQGDLQNLLNETALPYIIPVTCQLKEKEQNSSDYFLYSFKGIIDQSNYYPFNNKKKTLNRPQMMVQLKNIPKNKNVQISCRYYMDVEVSSAEKDAMTLKFNVNISQ</sequence>
<feature type="coiled-coil region" evidence="7">
    <location>
        <begin position="231"/>
        <end position="258"/>
    </location>
</feature>
<dbReference type="InterPro" id="IPR000402">
    <property type="entry name" value="Na/K_ATPase_sub_beta"/>
</dbReference>
<keyword evidence="5 9" id="KW-1133">Transmembrane helix</keyword>
<comment type="subcellular location">
    <subcellularLocation>
        <location evidence="1">Membrane</location>
        <topology evidence="1">Single-pass type II membrane protein</topology>
    </subcellularLocation>
</comment>
<dbReference type="Gene3D" id="2.60.40.1660">
    <property type="entry name" value="Na, k-atpase alpha subunit"/>
    <property type="match status" value="2"/>
</dbReference>
<name>A0A0N5BFB6_STREA</name>
<evidence type="ECO:0000256" key="9">
    <source>
        <dbReference type="SAM" id="Phobius"/>
    </source>
</evidence>
<evidence type="ECO:0000256" key="4">
    <source>
        <dbReference type="ARBA" id="ARBA00022968"/>
    </source>
</evidence>
<dbReference type="PANTHER" id="PTHR11523">
    <property type="entry name" value="SODIUM/POTASSIUM-DEPENDENT ATPASE BETA SUBUNIT"/>
    <property type="match status" value="1"/>
</dbReference>
<feature type="compositionally biased region" description="Polar residues" evidence="8">
    <location>
        <begin position="1"/>
        <end position="11"/>
    </location>
</feature>
<dbReference type="AlphaFoldDB" id="A0A0N5BFB6"/>
<evidence type="ECO:0000256" key="8">
    <source>
        <dbReference type="SAM" id="MobiDB-lite"/>
    </source>
</evidence>
<evidence type="ECO:0000256" key="2">
    <source>
        <dbReference type="ARBA" id="ARBA00005876"/>
    </source>
</evidence>
<dbReference type="InterPro" id="IPR038702">
    <property type="entry name" value="Na/K_ATPase_sub_beta_sf"/>
</dbReference>
<dbReference type="GO" id="GO:0036376">
    <property type="term" value="P:sodium ion export across plasma membrane"/>
    <property type="evidence" value="ECO:0007669"/>
    <property type="project" value="TreeGrafter"/>
</dbReference>
<dbReference type="GO" id="GO:0005890">
    <property type="term" value="C:sodium:potassium-exchanging ATPase complex"/>
    <property type="evidence" value="ECO:0007669"/>
    <property type="project" value="InterPro"/>
</dbReference>